<keyword evidence="3" id="KW-1185">Reference proteome</keyword>
<evidence type="ECO:0000256" key="1">
    <source>
        <dbReference type="SAM" id="MobiDB-lite"/>
    </source>
</evidence>
<organism evidence="2 3">
    <name type="scientific">Ephemerocybe angulata</name>
    <dbReference type="NCBI Taxonomy" id="980116"/>
    <lineage>
        <taxon>Eukaryota</taxon>
        <taxon>Fungi</taxon>
        <taxon>Dikarya</taxon>
        <taxon>Basidiomycota</taxon>
        <taxon>Agaricomycotina</taxon>
        <taxon>Agaricomycetes</taxon>
        <taxon>Agaricomycetidae</taxon>
        <taxon>Agaricales</taxon>
        <taxon>Agaricineae</taxon>
        <taxon>Psathyrellaceae</taxon>
        <taxon>Ephemerocybe</taxon>
    </lineage>
</organism>
<dbReference type="Proteomes" id="UP000541558">
    <property type="component" value="Unassembled WGS sequence"/>
</dbReference>
<comment type="caution">
    <text evidence="2">The sequence shown here is derived from an EMBL/GenBank/DDBJ whole genome shotgun (WGS) entry which is preliminary data.</text>
</comment>
<feature type="region of interest" description="Disordered" evidence="1">
    <location>
        <begin position="24"/>
        <end position="52"/>
    </location>
</feature>
<name>A0A8H5FET4_9AGAR</name>
<proteinExistence type="predicted"/>
<reference evidence="2 3" key="1">
    <citation type="journal article" date="2020" name="ISME J.">
        <title>Uncovering the hidden diversity of litter-decomposition mechanisms in mushroom-forming fungi.</title>
        <authorList>
            <person name="Floudas D."/>
            <person name="Bentzer J."/>
            <person name="Ahren D."/>
            <person name="Johansson T."/>
            <person name="Persson P."/>
            <person name="Tunlid A."/>
        </authorList>
    </citation>
    <scope>NUCLEOTIDE SEQUENCE [LARGE SCALE GENOMIC DNA]</scope>
    <source>
        <strain evidence="2 3">CBS 175.51</strain>
    </source>
</reference>
<dbReference type="OrthoDB" id="3081638at2759"/>
<accession>A0A8H5FET4</accession>
<dbReference type="AlphaFoldDB" id="A0A8H5FET4"/>
<dbReference type="EMBL" id="JAACJK010000068">
    <property type="protein sequence ID" value="KAF5334495.1"/>
    <property type="molecule type" value="Genomic_DNA"/>
</dbReference>
<protein>
    <submittedName>
        <fullName evidence="2">Uncharacterized protein</fullName>
    </submittedName>
</protein>
<gene>
    <name evidence="2" type="ORF">D9611_013785</name>
</gene>
<feature type="compositionally biased region" description="Low complexity" evidence="1">
    <location>
        <begin position="24"/>
        <end position="47"/>
    </location>
</feature>
<evidence type="ECO:0000313" key="2">
    <source>
        <dbReference type="EMBL" id="KAF5334495.1"/>
    </source>
</evidence>
<sequence>MLRVETHFLRKNMPSFTLALSPLLEEPEPSSSRDSLISRSSGQASSSPRHRDESCLEYPVALLHDDGLDDEHGVYCESDYETEVDDCDDGDRYSLESVTVYDELEASVSSRFMFLRRFVWKLMHRCPECGEKLGPLESYQNRHTESPKKRWISSIFNSSSSEIGLWRK</sequence>
<evidence type="ECO:0000313" key="3">
    <source>
        <dbReference type="Proteomes" id="UP000541558"/>
    </source>
</evidence>